<feature type="transmembrane region" description="Helical" evidence="6">
    <location>
        <begin position="36"/>
        <end position="54"/>
    </location>
</feature>
<dbReference type="PANTHER" id="PTHR43806:SF11">
    <property type="entry name" value="CEREVISIN-RELATED"/>
    <property type="match status" value="1"/>
</dbReference>
<keyword evidence="3 5" id="KW-0378">Hydrolase</keyword>
<dbReference type="EMBL" id="MHQL01000004">
    <property type="protein sequence ID" value="OHA03970.1"/>
    <property type="molecule type" value="Genomic_DNA"/>
</dbReference>
<evidence type="ECO:0000256" key="2">
    <source>
        <dbReference type="ARBA" id="ARBA00022670"/>
    </source>
</evidence>
<dbReference type="InterPro" id="IPR000209">
    <property type="entry name" value="Peptidase_S8/S53_dom"/>
</dbReference>
<dbReference type="Proteomes" id="UP000177811">
    <property type="component" value="Unassembled WGS sequence"/>
</dbReference>
<dbReference type="InterPro" id="IPR036852">
    <property type="entry name" value="Peptidase_S8/S53_dom_sf"/>
</dbReference>
<dbReference type="InterPro" id="IPR023828">
    <property type="entry name" value="Peptidase_S8_Ser-AS"/>
</dbReference>
<comment type="similarity">
    <text evidence="1 5">Belongs to the peptidase S8 family.</text>
</comment>
<evidence type="ECO:0000256" key="1">
    <source>
        <dbReference type="ARBA" id="ARBA00011073"/>
    </source>
</evidence>
<proteinExistence type="inferred from homology"/>
<gene>
    <name evidence="8" type="ORF">A3C16_01080</name>
</gene>
<dbReference type="Gene3D" id="3.40.50.200">
    <property type="entry name" value="Peptidase S8/S53 domain"/>
    <property type="match status" value="1"/>
</dbReference>
<feature type="active site" description="Charge relay system" evidence="5">
    <location>
        <position position="782"/>
    </location>
</feature>
<evidence type="ECO:0000313" key="8">
    <source>
        <dbReference type="EMBL" id="OHA03970.1"/>
    </source>
</evidence>
<keyword evidence="6" id="KW-1133">Transmembrane helix</keyword>
<evidence type="ECO:0000256" key="5">
    <source>
        <dbReference type="PROSITE-ProRule" id="PRU01240"/>
    </source>
</evidence>
<keyword evidence="4 5" id="KW-0720">Serine protease</keyword>
<sequence length="1622" mass="171160">MDTDAQKVDVVAGGALAALRRNYVVVGKAHIVGWKAWLAIGIITGIAFGIVLVANRSGETDMSRAAGAPTPRQLISGVFRGPGGLEEFIHPQAVPGDAETVLASIQTNPLQFLTEEQKLSLSLKMKRYAVIPKRPLSSVESLKLEKKIVAIGGSGVKKAKNLRGAISFQAKSGTDIAKLWMDPAVEEIIEDRLVFLRANAVADGANQAVAGPITGILESEASLPEESVSKKKVIIGIVDTGVDVKALPFSIAGAKNYSLGSEVTRYNTFFQAWRNKHTFPIQIPAAGDWLNVTIYFPAVFGLMPSPSDLDLTVRNESGAIVGSSAIQGSVPQSERVEIKIPKKSRGKTWTAIITVKNGTPRLAYQYFDIAKASAPWPAFTPTVEAGRYPQRLDVVLDAGEVPAQPKGALPSYNGKWKKGSFTLLGKKYGLIMSDANPEAVCGKYVYDDKMGNKTVQKLKMFVGYDAVSIDTTGDGDYSDQVGATKCYDNGQGYQYPIAPSVFLGNTTYYLDGNYSSFYVTKGIFDGKEFNDRINYLSSLNASVASFSTWDTASDAYGPRDSTEDFLAHGTHVAGIAHSIAPNASIYSSKVFGSGFGFAYCASAIGENGSVLCAQGVGAYESSIIDGIDGAIQNGARVINLSLGGWYDPAENACDDFLLSRYVRDVMLQKNITVVVAAGNDGSWSPMGWPACVPEVIAVGAVGTSKPYAVTEYSSRGPTAEGVEKPDLVAVGGDDPMWEDADGDHIAMQFPGGVEGPESSRAWAYFGVTNQAGNSRIKLAGTSMAAPQVSGAAARLLQINPKLTPQQIKLILTSTATDLGVPKTEQGAGLLNLKKALKLAKTPPKPNAVPVITVISPNGGETWTKGQQVVMRWKTENIPSSSLLSLALRHTDKAGIDTDYALIETANDGSESISVPTNVPNDTYRLVVKTALGGAVVHDESDATFSIMENQMTLAASLGEKPAPHDVVIGTKREVFANVLLWANKEAPEEIRLISAQFNLETDVGRANPINCGLFDGPNALMTGPYEVNPTSDGSYIFTLETPVTVSNDGGIKTLSLMCDSSADALDGDTVEWRVSGKNEFQAVSARGGAKVEVVVKDSPDDQNKVTMRSADSKTAINVIADVSLRNAVPGTANQLLGGFTTHTTAEDVMVKGLTLRFGVTGIAGLSNLTSIEVRDMGGTVIAGPKDITEGSEFANLAFTDLVVFPKGTKSYQIYGNIGQGFSAGQQITTLTIPSTWTGVVGAVTGTTVVPEPAGAITLGTVSVGVPTLTVALDSASPSKRLALAGTIGVVFSGLRLHAAREAITLQQIALELKSESGEPKSSDVIKTTLWDGSVKVGEAVFSPGTTARVVLSAPVTIPDDGDKILTIRADLAKIGTGSPGRPGEHLAIDYDGEDELGTYGIGVQSGERINTSTVYDTVSAGVLVYRSVPTLQKLAMPSSTLVNSNALSLYRFSVTSSTMGPVGLAKFTFKVVPMGSVTASSFVVYGYHDSGFSTPAYGNDGRLNSVVARPDPSGFVDIFFDPNGRNGMPEAITVADGQTRYFELRSEIANAQTGDTLSVRLDGDAASGGVTTFKNADGAVDNDFIWSGYSTTTSSLSHVDWANGYLVPGLPAVAMSANFFTK</sequence>
<evidence type="ECO:0000256" key="4">
    <source>
        <dbReference type="ARBA" id="ARBA00022825"/>
    </source>
</evidence>
<dbReference type="InterPro" id="IPR015500">
    <property type="entry name" value="Peptidase_S8_subtilisin-rel"/>
</dbReference>
<accession>A0A1G2KX16</accession>
<dbReference type="PANTHER" id="PTHR43806">
    <property type="entry name" value="PEPTIDASE S8"/>
    <property type="match status" value="1"/>
</dbReference>
<feature type="domain" description="Peptidase S8/S53" evidence="7">
    <location>
        <begin position="231"/>
        <end position="827"/>
    </location>
</feature>
<evidence type="ECO:0000256" key="6">
    <source>
        <dbReference type="SAM" id="Phobius"/>
    </source>
</evidence>
<keyword evidence="2 5" id="KW-0645">Protease</keyword>
<dbReference type="PRINTS" id="PR00723">
    <property type="entry name" value="SUBTILISIN"/>
</dbReference>
<feature type="active site" description="Charge relay system" evidence="5">
    <location>
        <position position="550"/>
    </location>
</feature>
<dbReference type="GO" id="GO:0006508">
    <property type="term" value="P:proteolysis"/>
    <property type="evidence" value="ECO:0007669"/>
    <property type="project" value="UniProtKB-KW"/>
</dbReference>
<reference evidence="8 9" key="1">
    <citation type="journal article" date="2016" name="Nat. Commun.">
        <title>Thousands of microbial genomes shed light on interconnected biogeochemical processes in an aquifer system.</title>
        <authorList>
            <person name="Anantharaman K."/>
            <person name="Brown C.T."/>
            <person name="Hug L.A."/>
            <person name="Sharon I."/>
            <person name="Castelle C.J."/>
            <person name="Probst A.J."/>
            <person name="Thomas B.C."/>
            <person name="Singh A."/>
            <person name="Wilkins M.J."/>
            <person name="Karaoz U."/>
            <person name="Brodie E.L."/>
            <person name="Williams K.H."/>
            <person name="Hubbard S.S."/>
            <person name="Banfield J.F."/>
        </authorList>
    </citation>
    <scope>NUCLEOTIDE SEQUENCE [LARGE SCALE GENOMIC DNA]</scope>
</reference>
<dbReference type="PROSITE" id="PS51892">
    <property type="entry name" value="SUBTILASE"/>
    <property type="match status" value="1"/>
</dbReference>
<keyword evidence="6" id="KW-0472">Membrane</keyword>
<dbReference type="InterPro" id="IPR050131">
    <property type="entry name" value="Peptidase_S8_subtilisin-like"/>
</dbReference>
<evidence type="ECO:0000256" key="3">
    <source>
        <dbReference type="ARBA" id="ARBA00022801"/>
    </source>
</evidence>
<dbReference type="Pfam" id="PF00082">
    <property type="entry name" value="Peptidase_S8"/>
    <property type="match status" value="1"/>
</dbReference>
<dbReference type="SUPFAM" id="SSF52743">
    <property type="entry name" value="Subtilisin-like"/>
    <property type="match status" value="1"/>
</dbReference>
<protein>
    <recommendedName>
        <fullName evidence="7">Peptidase S8/S53 domain-containing protein</fullName>
    </recommendedName>
</protein>
<dbReference type="PROSITE" id="PS00138">
    <property type="entry name" value="SUBTILASE_SER"/>
    <property type="match status" value="1"/>
</dbReference>
<evidence type="ECO:0000313" key="9">
    <source>
        <dbReference type="Proteomes" id="UP000177811"/>
    </source>
</evidence>
<organism evidence="8 9">
    <name type="scientific">Candidatus Sungbacteria bacterium RIFCSPHIGHO2_02_FULL_51_29</name>
    <dbReference type="NCBI Taxonomy" id="1802273"/>
    <lineage>
        <taxon>Bacteria</taxon>
        <taxon>Candidatus Sungiibacteriota</taxon>
    </lineage>
</organism>
<name>A0A1G2KX16_9BACT</name>
<comment type="caution">
    <text evidence="8">The sequence shown here is derived from an EMBL/GenBank/DDBJ whole genome shotgun (WGS) entry which is preliminary data.</text>
</comment>
<keyword evidence="6" id="KW-0812">Transmembrane</keyword>
<dbReference type="GO" id="GO:0004252">
    <property type="term" value="F:serine-type endopeptidase activity"/>
    <property type="evidence" value="ECO:0007669"/>
    <property type="project" value="UniProtKB-UniRule"/>
</dbReference>
<evidence type="ECO:0000259" key="7">
    <source>
        <dbReference type="Pfam" id="PF00082"/>
    </source>
</evidence>
<feature type="active site" description="Charge relay system" evidence="5">
    <location>
        <position position="568"/>
    </location>
</feature>